<dbReference type="Proteomes" id="UP000284119">
    <property type="component" value="Unassembled WGS sequence"/>
</dbReference>
<dbReference type="CDD" id="cd06259">
    <property type="entry name" value="YdcF-like"/>
    <property type="match status" value="1"/>
</dbReference>
<dbReference type="RefSeq" id="WP_112164116.1">
    <property type="nucleotide sequence ID" value="NZ_JYDE01000002.1"/>
</dbReference>
<feature type="domain" description="DUF218" evidence="1">
    <location>
        <begin position="45"/>
        <end position="175"/>
    </location>
</feature>
<dbReference type="InterPro" id="IPR051599">
    <property type="entry name" value="Cell_Envelope_Assoc"/>
</dbReference>
<dbReference type="InterPro" id="IPR014729">
    <property type="entry name" value="Rossmann-like_a/b/a_fold"/>
</dbReference>
<accession>A0ABX9P0V9</accession>
<comment type="caution">
    <text evidence="2">The sequence shown here is derived from an EMBL/GenBank/DDBJ whole genome shotgun (WGS) entry which is preliminary data.</text>
</comment>
<dbReference type="PANTHER" id="PTHR30336:SF20">
    <property type="entry name" value="DUF218 DOMAIN-CONTAINING PROTEIN"/>
    <property type="match status" value="1"/>
</dbReference>
<organism evidence="2 3">
    <name type="scientific">Rahnella inusitata</name>
    <dbReference type="NCBI Taxonomy" id="58169"/>
    <lineage>
        <taxon>Bacteria</taxon>
        <taxon>Pseudomonadati</taxon>
        <taxon>Pseudomonadota</taxon>
        <taxon>Gammaproteobacteria</taxon>
        <taxon>Enterobacterales</taxon>
        <taxon>Yersiniaceae</taxon>
        <taxon>Rahnella</taxon>
    </lineage>
</organism>
<proteinExistence type="predicted"/>
<keyword evidence="3" id="KW-1185">Reference proteome</keyword>
<evidence type="ECO:0000313" key="3">
    <source>
        <dbReference type="Proteomes" id="UP000284119"/>
    </source>
</evidence>
<evidence type="ECO:0000313" key="2">
    <source>
        <dbReference type="EMBL" id="RJT14076.1"/>
    </source>
</evidence>
<dbReference type="EMBL" id="RAHG01000003">
    <property type="protein sequence ID" value="RJT14076.1"/>
    <property type="molecule type" value="Genomic_DNA"/>
</dbReference>
<dbReference type="Gene3D" id="1.10.3620.10">
    <property type="entry name" value="YdcF like domain"/>
    <property type="match status" value="1"/>
</dbReference>
<evidence type="ECO:0000259" key="1">
    <source>
        <dbReference type="Pfam" id="PF02698"/>
    </source>
</evidence>
<dbReference type="PANTHER" id="PTHR30336">
    <property type="entry name" value="INNER MEMBRANE PROTEIN, PROBABLE PERMEASE"/>
    <property type="match status" value="1"/>
</dbReference>
<reference evidence="2 3" key="1">
    <citation type="submission" date="2018-09" db="EMBL/GenBank/DDBJ databases">
        <authorList>
            <person name="Le Fleche-Mateos A."/>
        </authorList>
    </citation>
    <scope>NUCLEOTIDE SEQUENCE [LARGE SCALE GENOMIC DNA]</scope>
    <source>
        <strain evidence="2 3">DSM 30078</strain>
    </source>
</reference>
<gene>
    <name evidence="2" type="ORF">D5396_08805</name>
</gene>
<protein>
    <submittedName>
        <fullName evidence="2">YdcF family protein</fullName>
    </submittedName>
</protein>
<dbReference type="Pfam" id="PF02698">
    <property type="entry name" value="DUF218"/>
    <property type="match status" value="1"/>
</dbReference>
<name>A0ABX9P0V9_9GAMM</name>
<dbReference type="InterPro" id="IPR003848">
    <property type="entry name" value="DUF218"/>
</dbReference>
<sequence>MFSDAVIDDMNRLARFLSLDQTSGNGPTGEPTLLILLGNAILPTAEAAFQALQQGKVSRLLIAGGIGHSTELLYHAVQQHPRYQHIATAGRSEADVLGDIGVQCFGLLPEQMLLETGSTNCGDNAVQARRVLGQAGDVHTHILLTQDPLMQLRTDASFRHVWRDRPDITFTSWPVFTPQLERSGDGLRFAGCDNQHLWSLPRFASLLLGEIPRLRNAPGGYGPRGAGFIANVEIPAEIEEIYTRLRPVLEADYGDRSF</sequence>
<dbReference type="Gene3D" id="3.40.50.620">
    <property type="entry name" value="HUPs"/>
    <property type="match status" value="1"/>
</dbReference>